<keyword evidence="2" id="KW-0472">Membrane</keyword>
<evidence type="ECO:0000313" key="3">
    <source>
        <dbReference type="EMBL" id="THG09993.1"/>
    </source>
</evidence>
<protein>
    <submittedName>
        <fullName evidence="3">Uncharacterized protein</fullName>
    </submittedName>
</protein>
<proteinExistence type="predicted"/>
<reference evidence="3 4" key="1">
    <citation type="journal article" date="2018" name="Proc. Natl. Acad. Sci. U.S.A.">
        <title>Draft genome sequence of Camellia sinensis var. sinensis provides insights into the evolution of the tea genome and tea quality.</title>
        <authorList>
            <person name="Wei C."/>
            <person name="Yang H."/>
            <person name="Wang S."/>
            <person name="Zhao J."/>
            <person name="Liu C."/>
            <person name="Gao L."/>
            <person name="Xia E."/>
            <person name="Lu Y."/>
            <person name="Tai Y."/>
            <person name="She G."/>
            <person name="Sun J."/>
            <person name="Cao H."/>
            <person name="Tong W."/>
            <person name="Gao Q."/>
            <person name="Li Y."/>
            <person name="Deng W."/>
            <person name="Jiang X."/>
            <person name="Wang W."/>
            <person name="Chen Q."/>
            <person name="Zhang S."/>
            <person name="Li H."/>
            <person name="Wu J."/>
            <person name="Wang P."/>
            <person name="Li P."/>
            <person name="Shi C."/>
            <person name="Zheng F."/>
            <person name="Jian J."/>
            <person name="Huang B."/>
            <person name="Shan D."/>
            <person name="Shi M."/>
            <person name="Fang C."/>
            <person name="Yue Y."/>
            <person name="Li F."/>
            <person name="Li D."/>
            <person name="Wei S."/>
            <person name="Han B."/>
            <person name="Jiang C."/>
            <person name="Yin Y."/>
            <person name="Xia T."/>
            <person name="Zhang Z."/>
            <person name="Bennetzen J.L."/>
            <person name="Zhao S."/>
            <person name="Wan X."/>
        </authorList>
    </citation>
    <scope>NUCLEOTIDE SEQUENCE [LARGE SCALE GENOMIC DNA]</scope>
    <source>
        <strain evidence="4">cv. Shuchazao</strain>
        <tissue evidence="3">Leaf</tissue>
    </source>
</reference>
<feature type="region of interest" description="Disordered" evidence="1">
    <location>
        <begin position="107"/>
        <end position="131"/>
    </location>
</feature>
<feature type="transmembrane region" description="Helical" evidence="2">
    <location>
        <begin position="35"/>
        <end position="55"/>
    </location>
</feature>
<accession>A0A4S4E2C4</accession>
<organism evidence="3 4">
    <name type="scientific">Camellia sinensis var. sinensis</name>
    <name type="common">China tea</name>
    <dbReference type="NCBI Taxonomy" id="542762"/>
    <lineage>
        <taxon>Eukaryota</taxon>
        <taxon>Viridiplantae</taxon>
        <taxon>Streptophyta</taxon>
        <taxon>Embryophyta</taxon>
        <taxon>Tracheophyta</taxon>
        <taxon>Spermatophyta</taxon>
        <taxon>Magnoliopsida</taxon>
        <taxon>eudicotyledons</taxon>
        <taxon>Gunneridae</taxon>
        <taxon>Pentapetalae</taxon>
        <taxon>asterids</taxon>
        <taxon>Ericales</taxon>
        <taxon>Theaceae</taxon>
        <taxon>Camellia</taxon>
    </lineage>
</organism>
<dbReference type="PANTHER" id="PTHR31694:SF26">
    <property type="entry name" value="OS05G0151100 PROTEIN"/>
    <property type="match status" value="1"/>
</dbReference>
<comment type="caution">
    <text evidence="3">The sequence shown here is derived from an EMBL/GenBank/DDBJ whole genome shotgun (WGS) entry which is preliminary data.</text>
</comment>
<sequence length="131" mass="14672">MDLSAHNFAKLFDEAFGYQLRPAFDPYRDSLSYMLGSYVIPYMGLVGYVGANPLLNGYKSKRKKKQVIDLLENLKGERTPDVALAAHPKASTGCCCSVGNFAMTEKEREQNVKKSRENQKRDMLLASSAKQ</sequence>
<dbReference type="Proteomes" id="UP000306102">
    <property type="component" value="Unassembled WGS sequence"/>
</dbReference>
<dbReference type="InterPro" id="IPR052965">
    <property type="entry name" value="Pigment-catalase-like"/>
</dbReference>
<dbReference type="PANTHER" id="PTHR31694">
    <property type="entry name" value="DESICCATION-LIKE PROTEIN"/>
    <property type="match status" value="1"/>
</dbReference>
<dbReference type="EMBL" id="SDRB02008095">
    <property type="protein sequence ID" value="THG09993.1"/>
    <property type="molecule type" value="Genomic_DNA"/>
</dbReference>
<dbReference type="AlphaFoldDB" id="A0A4S4E2C4"/>
<evidence type="ECO:0000256" key="1">
    <source>
        <dbReference type="SAM" id="MobiDB-lite"/>
    </source>
</evidence>
<evidence type="ECO:0000313" key="4">
    <source>
        <dbReference type="Proteomes" id="UP000306102"/>
    </source>
</evidence>
<feature type="compositionally biased region" description="Basic and acidic residues" evidence="1">
    <location>
        <begin position="107"/>
        <end position="123"/>
    </location>
</feature>
<keyword evidence="2" id="KW-0812">Transmembrane</keyword>
<gene>
    <name evidence="3" type="ORF">TEA_009981</name>
</gene>
<evidence type="ECO:0000256" key="2">
    <source>
        <dbReference type="SAM" id="Phobius"/>
    </source>
</evidence>
<name>A0A4S4E2C4_CAMSN</name>
<keyword evidence="4" id="KW-1185">Reference proteome</keyword>
<keyword evidence="2" id="KW-1133">Transmembrane helix</keyword>